<protein>
    <submittedName>
        <fullName evidence="1">Uncharacterized protein</fullName>
    </submittedName>
</protein>
<dbReference type="Proteomes" id="UP001457282">
    <property type="component" value="Unassembled WGS sequence"/>
</dbReference>
<name>A0AAW1X7R9_RUBAR</name>
<keyword evidence="2" id="KW-1185">Reference proteome</keyword>
<organism evidence="1 2">
    <name type="scientific">Rubus argutus</name>
    <name type="common">Southern blackberry</name>
    <dbReference type="NCBI Taxonomy" id="59490"/>
    <lineage>
        <taxon>Eukaryota</taxon>
        <taxon>Viridiplantae</taxon>
        <taxon>Streptophyta</taxon>
        <taxon>Embryophyta</taxon>
        <taxon>Tracheophyta</taxon>
        <taxon>Spermatophyta</taxon>
        <taxon>Magnoliopsida</taxon>
        <taxon>eudicotyledons</taxon>
        <taxon>Gunneridae</taxon>
        <taxon>Pentapetalae</taxon>
        <taxon>rosids</taxon>
        <taxon>fabids</taxon>
        <taxon>Rosales</taxon>
        <taxon>Rosaceae</taxon>
        <taxon>Rosoideae</taxon>
        <taxon>Rosoideae incertae sedis</taxon>
        <taxon>Rubus</taxon>
    </lineage>
</organism>
<gene>
    <name evidence="1" type="ORF">M0R45_020244</name>
</gene>
<dbReference type="AlphaFoldDB" id="A0AAW1X7R9"/>
<evidence type="ECO:0000313" key="2">
    <source>
        <dbReference type="Proteomes" id="UP001457282"/>
    </source>
</evidence>
<comment type="caution">
    <text evidence="1">The sequence shown here is derived from an EMBL/GenBank/DDBJ whole genome shotgun (WGS) entry which is preliminary data.</text>
</comment>
<accession>A0AAW1X7R9</accession>
<reference evidence="1 2" key="1">
    <citation type="journal article" date="2023" name="G3 (Bethesda)">
        <title>A chromosome-length genome assembly and annotation of blackberry (Rubus argutus, cv. 'Hillquist').</title>
        <authorList>
            <person name="Bruna T."/>
            <person name="Aryal R."/>
            <person name="Dudchenko O."/>
            <person name="Sargent D.J."/>
            <person name="Mead D."/>
            <person name="Buti M."/>
            <person name="Cavallini A."/>
            <person name="Hytonen T."/>
            <person name="Andres J."/>
            <person name="Pham M."/>
            <person name="Weisz D."/>
            <person name="Mascagni F."/>
            <person name="Usai G."/>
            <person name="Natali L."/>
            <person name="Bassil N."/>
            <person name="Fernandez G.E."/>
            <person name="Lomsadze A."/>
            <person name="Armour M."/>
            <person name="Olukolu B."/>
            <person name="Poorten T."/>
            <person name="Britton C."/>
            <person name="Davik J."/>
            <person name="Ashrafi H."/>
            <person name="Aiden E.L."/>
            <person name="Borodovsky M."/>
            <person name="Worthington M."/>
        </authorList>
    </citation>
    <scope>NUCLEOTIDE SEQUENCE [LARGE SCALE GENOMIC DNA]</scope>
    <source>
        <strain evidence="1">PI 553951</strain>
    </source>
</reference>
<proteinExistence type="predicted"/>
<dbReference type="EMBL" id="JBEDUW010000004">
    <property type="protein sequence ID" value="KAK9933031.1"/>
    <property type="molecule type" value="Genomic_DNA"/>
</dbReference>
<evidence type="ECO:0000313" key="1">
    <source>
        <dbReference type="EMBL" id="KAK9933031.1"/>
    </source>
</evidence>
<sequence>MASESAGSVRQRQQVGTKKQGLGTALLGSTDRAVAAWWLGWRARARAFERRGVSRSARAEDRDWLNGGMGAGMVLRAEAVLIWDDGDEIGRGDCDEQRWVKVEISTGWWIDGFEFAGEAMEIGEIGMGLGWAFVGARVEEAVALVTGLLG</sequence>